<sequence length="51" mass="6052">DSNGQDYLRNRYFSAKELEKVCEAWIEKVDIFKGVIKFNPSKAKRKEFVPE</sequence>
<evidence type="ECO:0000313" key="1">
    <source>
        <dbReference type="EMBL" id="CAG8818369.1"/>
    </source>
</evidence>
<gene>
    <name evidence="1" type="ORF">RPERSI_LOCUS24895</name>
</gene>
<proteinExistence type="predicted"/>
<organism evidence="1 2">
    <name type="scientific">Racocetra persica</name>
    <dbReference type="NCBI Taxonomy" id="160502"/>
    <lineage>
        <taxon>Eukaryota</taxon>
        <taxon>Fungi</taxon>
        <taxon>Fungi incertae sedis</taxon>
        <taxon>Mucoromycota</taxon>
        <taxon>Glomeromycotina</taxon>
        <taxon>Glomeromycetes</taxon>
        <taxon>Diversisporales</taxon>
        <taxon>Gigasporaceae</taxon>
        <taxon>Racocetra</taxon>
    </lineage>
</organism>
<protein>
    <submittedName>
        <fullName evidence="1">30329_t:CDS:1</fullName>
    </submittedName>
</protein>
<reference evidence="1" key="1">
    <citation type="submission" date="2021-06" db="EMBL/GenBank/DDBJ databases">
        <authorList>
            <person name="Kallberg Y."/>
            <person name="Tangrot J."/>
            <person name="Rosling A."/>
        </authorList>
    </citation>
    <scope>NUCLEOTIDE SEQUENCE</scope>
    <source>
        <strain evidence="1">MA461A</strain>
    </source>
</reference>
<keyword evidence="2" id="KW-1185">Reference proteome</keyword>
<dbReference type="EMBL" id="CAJVQC010080926">
    <property type="protein sequence ID" value="CAG8818369.1"/>
    <property type="molecule type" value="Genomic_DNA"/>
</dbReference>
<evidence type="ECO:0000313" key="2">
    <source>
        <dbReference type="Proteomes" id="UP000789920"/>
    </source>
</evidence>
<comment type="caution">
    <text evidence="1">The sequence shown here is derived from an EMBL/GenBank/DDBJ whole genome shotgun (WGS) entry which is preliminary data.</text>
</comment>
<feature type="non-terminal residue" evidence="1">
    <location>
        <position position="1"/>
    </location>
</feature>
<dbReference type="Proteomes" id="UP000789920">
    <property type="component" value="Unassembled WGS sequence"/>
</dbReference>
<accession>A0ACA9S1L9</accession>
<name>A0ACA9S1L9_9GLOM</name>